<evidence type="ECO:0000313" key="7">
    <source>
        <dbReference type="EMBL" id="KAG7397337.1"/>
    </source>
</evidence>
<name>A0A8T1WU43_9STRA</name>
<dbReference type="EMBL" id="JAGDFL010000116">
    <property type="protein sequence ID" value="KAG7397337.1"/>
    <property type="molecule type" value="Genomic_DNA"/>
</dbReference>
<dbReference type="Proteomes" id="UP000693981">
    <property type="component" value="Unassembled WGS sequence"/>
</dbReference>
<dbReference type="InterPro" id="IPR051834">
    <property type="entry name" value="RING_finger_E3_ligase"/>
</dbReference>
<dbReference type="GO" id="GO:0005634">
    <property type="term" value="C:nucleus"/>
    <property type="evidence" value="ECO:0007669"/>
    <property type="project" value="TreeGrafter"/>
</dbReference>
<evidence type="ECO:0000256" key="2">
    <source>
        <dbReference type="ARBA" id="ARBA00022771"/>
    </source>
</evidence>
<dbReference type="AlphaFoldDB" id="A0A8T1WU43"/>
<dbReference type="PANTHER" id="PTHR45931:SF3">
    <property type="entry name" value="RING ZINC FINGER-CONTAINING PROTEIN"/>
    <property type="match status" value="1"/>
</dbReference>
<feature type="transmembrane region" description="Helical" evidence="5">
    <location>
        <begin position="30"/>
        <end position="54"/>
    </location>
</feature>
<gene>
    <name evidence="7" type="ORF">PHYBOEH_000849</name>
</gene>
<dbReference type="GO" id="GO:0008270">
    <property type="term" value="F:zinc ion binding"/>
    <property type="evidence" value="ECO:0007669"/>
    <property type="project" value="UniProtKB-KW"/>
</dbReference>
<keyword evidence="3" id="KW-0862">Zinc</keyword>
<dbReference type="CDD" id="cd16454">
    <property type="entry name" value="RING-H2_PA-TM-RING"/>
    <property type="match status" value="1"/>
</dbReference>
<evidence type="ECO:0000259" key="6">
    <source>
        <dbReference type="PROSITE" id="PS50089"/>
    </source>
</evidence>
<dbReference type="GO" id="GO:0061630">
    <property type="term" value="F:ubiquitin protein ligase activity"/>
    <property type="evidence" value="ECO:0007669"/>
    <property type="project" value="TreeGrafter"/>
</dbReference>
<evidence type="ECO:0000256" key="4">
    <source>
        <dbReference type="PROSITE-ProRule" id="PRU00175"/>
    </source>
</evidence>
<proteinExistence type="predicted"/>
<organism evidence="7 8">
    <name type="scientific">Phytophthora boehmeriae</name>
    <dbReference type="NCBI Taxonomy" id="109152"/>
    <lineage>
        <taxon>Eukaryota</taxon>
        <taxon>Sar</taxon>
        <taxon>Stramenopiles</taxon>
        <taxon>Oomycota</taxon>
        <taxon>Peronosporomycetes</taxon>
        <taxon>Peronosporales</taxon>
        <taxon>Peronosporaceae</taxon>
        <taxon>Phytophthora</taxon>
    </lineage>
</organism>
<dbReference type="GO" id="GO:0006511">
    <property type="term" value="P:ubiquitin-dependent protein catabolic process"/>
    <property type="evidence" value="ECO:0007669"/>
    <property type="project" value="TreeGrafter"/>
</dbReference>
<keyword evidence="5" id="KW-0812">Transmembrane</keyword>
<reference evidence="7" key="1">
    <citation type="submission" date="2021-02" db="EMBL/GenBank/DDBJ databases">
        <authorList>
            <person name="Palmer J.M."/>
        </authorList>
    </citation>
    <scope>NUCLEOTIDE SEQUENCE</scope>
    <source>
        <strain evidence="7">SCRP23</strain>
    </source>
</reference>
<dbReference type="SMART" id="SM00184">
    <property type="entry name" value="RING"/>
    <property type="match status" value="1"/>
</dbReference>
<evidence type="ECO:0000256" key="3">
    <source>
        <dbReference type="ARBA" id="ARBA00022833"/>
    </source>
</evidence>
<dbReference type="PROSITE" id="PS50089">
    <property type="entry name" value="ZF_RING_2"/>
    <property type="match status" value="1"/>
</dbReference>
<keyword evidence="2 4" id="KW-0863">Zinc-finger</keyword>
<dbReference type="InterPro" id="IPR001841">
    <property type="entry name" value="Znf_RING"/>
</dbReference>
<keyword evidence="5" id="KW-0472">Membrane</keyword>
<sequence>MTSSVLLAVGGVGATISFLATYVPDLLFPFAVAFGLPLVMYGIISLLELLILGVKRDQTPPRRRNQATARAGVMQMSRAVYEQLDVETLQMLLSNRDFDSNDYERLMRLEALNERSHNGATAQQIRQLPVIAVTEGMLEASENASCAVCLHAFQVDANVRMMPCFHRFHPDCIDPWLQEKASCPVCKFPAIA</sequence>
<evidence type="ECO:0000256" key="5">
    <source>
        <dbReference type="SAM" id="Phobius"/>
    </source>
</evidence>
<dbReference type="FunFam" id="3.30.40.10:FF:000594">
    <property type="entry name" value="RING/U-box superfamily protein"/>
    <property type="match status" value="1"/>
</dbReference>
<keyword evidence="1" id="KW-0479">Metal-binding</keyword>
<evidence type="ECO:0000256" key="1">
    <source>
        <dbReference type="ARBA" id="ARBA00022723"/>
    </source>
</evidence>
<keyword evidence="5" id="KW-1133">Transmembrane helix</keyword>
<feature type="domain" description="RING-type" evidence="6">
    <location>
        <begin position="146"/>
        <end position="187"/>
    </location>
</feature>
<dbReference type="PANTHER" id="PTHR45931">
    <property type="entry name" value="SI:CH211-59O9.10"/>
    <property type="match status" value="1"/>
</dbReference>
<protein>
    <recommendedName>
        <fullName evidence="6">RING-type domain-containing protein</fullName>
    </recommendedName>
</protein>
<evidence type="ECO:0000313" key="8">
    <source>
        <dbReference type="Proteomes" id="UP000693981"/>
    </source>
</evidence>
<comment type="caution">
    <text evidence="7">The sequence shown here is derived from an EMBL/GenBank/DDBJ whole genome shotgun (WGS) entry which is preliminary data.</text>
</comment>
<dbReference type="Pfam" id="PF13639">
    <property type="entry name" value="zf-RING_2"/>
    <property type="match status" value="1"/>
</dbReference>
<accession>A0A8T1WU43</accession>
<dbReference type="OrthoDB" id="272091at2759"/>
<keyword evidence="8" id="KW-1185">Reference proteome</keyword>